<evidence type="ECO:0000256" key="3">
    <source>
        <dbReference type="ARBA" id="ARBA00022692"/>
    </source>
</evidence>
<evidence type="ECO:0000256" key="1">
    <source>
        <dbReference type="ARBA" id="ARBA00004651"/>
    </source>
</evidence>
<dbReference type="Proteomes" id="UP000570474">
    <property type="component" value="Unassembled WGS sequence"/>
</dbReference>
<organism evidence="9 10">
    <name type="scientific">Chitinophaga varians</name>
    <dbReference type="NCBI Taxonomy" id="2202339"/>
    <lineage>
        <taxon>Bacteria</taxon>
        <taxon>Pseudomonadati</taxon>
        <taxon>Bacteroidota</taxon>
        <taxon>Chitinophagia</taxon>
        <taxon>Chitinophagales</taxon>
        <taxon>Chitinophagaceae</taxon>
        <taxon>Chitinophaga</taxon>
    </lineage>
</organism>
<dbReference type="AlphaFoldDB" id="A0A847RQ30"/>
<dbReference type="PANTHER" id="PTHR30572">
    <property type="entry name" value="MEMBRANE COMPONENT OF TRANSPORTER-RELATED"/>
    <property type="match status" value="1"/>
</dbReference>
<feature type="transmembrane region" description="Helical" evidence="6">
    <location>
        <begin position="21"/>
        <end position="42"/>
    </location>
</feature>
<dbReference type="PANTHER" id="PTHR30572:SF18">
    <property type="entry name" value="ABC-TYPE MACROLIDE FAMILY EXPORT SYSTEM PERMEASE COMPONENT 2"/>
    <property type="match status" value="1"/>
</dbReference>
<dbReference type="RefSeq" id="WP_168871081.1">
    <property type="nucleotide sequence ID" value="NZ_JABAIA010000001.1"/>
</dbReference>
<feature type="domain" description="ABC3 transporter permease C-terminal" evidence="7">
    <location>
        <begin position="298"/>
        <end position="415"/>
    </location>
</feature>
<reference evidence="9 10" key="1">
    <citation type="submission" date="2020-04" db="EMBL/GenBank/DDBJ databases">
        <authorList>
            <person name="Yin C."/>
        </authorList>
    </citation>
    <scope>NUCLEOTIDE SEQUENCE [LARGE SCALE GENOMIC DNA]</scope>
    <source>
        <strain evidence="9 10">Ae27</strain>
    </source>
</reference>
<dbReference type="InterPro" id="IPR025857">
    <property type="entry name" value="MacB_PCD"/>
</dbReference>
<evidence type="ECO:0000256" key="4">
    <source>
        <dbReference type="ARBA" id="ARBA00022989"/>
    </source>
</evidence>
<feature type="transmembrane region" description="Helical" evidence="6">
    <location>
        <begin position="386"/>
        <end position="408"/>
    </location>
</feature>
<dbReference type="InterPro" id="IPR050250">
    <property type="entry name" value="Macrolide_Exporter_MacB"/>
</dbReference>
<sequence>MFTSYLKIAWRNLWKQKVFATVNMAGMSIAICAALLLSLTAYHEWSYDNFQENKDHVYQLYRQDNTGKGIRVNKSFSEPMAGVLQKEVPGVKHVSRIGGGDMPVRYKDKNIYLDVEMVDAPFLEMFSFPLQQGNKQTALGNLDQLVLTQNSAKALFNEENPVGKALEVKIGDRWKPFVVSAVTDNIPDNSSITFEALVRFENVEDYSNIRDNWNVSSYPLMVEVAPAVSAAAFGKSLVPITHKYLADLINSLKSMDGVPDKDGELLRINTIALKDIHLSPYSSFGSGLRPFYPWMMLMLACLIIGIACVNFINLSIARSFTRGSEIGLRKALGAMDRQLMLQFWSEAFLLCLVSLIVSLLLAVLLLPYYNATFRHQLSFQLFRNGWIVLGTALGFFLVTLLAGGYPAWKIARVNIIQVLKGKLNLNRSSGVRNGLIVFQFMVAAVLISCTAIIWQQINFIHATPLGYNTTQVISIPADNAPLQSRTAFGNRLATEPSVVSVSGSILNLGIGMDGSSGNWTRGFDHKGGHISTQCMVVDYDYVKTLGLKMVAGRDFSRQYGTDSSGVVINEQLAKQLNEKDPLGATINTGGPVYHVIGVMKDYHFESLHKKIEPLMLTMDAQSRMNYLFVRVNTDHPAAAMAHISAIWKEVNPLAKNTPSFLDENVDRLYREEGRFSRIFMSGAILAISISCMGLFAIAVMVVAQRRREIGIRKVLGASVGSIVVLLSGDFLKLVLIAVLVATPLSWYLMQRWLNGFAFHVEIRWWMFAGVCLLAVVVALATTGLQTIRAALANPAASLKVD</sequence>
<evidence type="ECO:0000313" key="10">
    <source>
        <dbReference type="Proteomes" id="UP000570474"/>
    </source>
</evidence>
<comment type="caution">
    <text evidence="9">The sequence shown here is derived from an EMBL/GenBank/DDBJ whole genome shotgun (WGS) entry which is preliminary data.</text>
</comment>
<evidence type="ECO:0000259" key="7">
    <source>
        <dbReference type="Pfam" id="PF02687"/>
    </source>
</evidence>
<proteinExistence type="predicted"/>
<keyword evidence="2" id="KW-1003">Cell membrane</keyword>
<feature type="transmembrane region" description="Helical" evidence="6">
    <location>
        <begin position="714"/>
        <end position="742"/>
    </location>
</feature>
<dbReference type="GO" id="GO:0005886">
    <property type="term" value="C:plasma membrane"/>
    <property type="evidence" value="ECO:0007669"/>
    <property type="project" value="UniProtKB-SubCell"/>
</dbReference>
<name>A0A847RQ30_9BACT</name>
<protein>
    <submittedName>
        <fullName evidence="9">FtsX-like permease family protein</fullName>
    </submittedName>
</protein>
<dbReference type="EMBL" id="JABAIA010000001">
    <property type="protein sequence ID" value="NLR65173.1"/>
    <property type="molecule type" value="Genomic_DNA"/>
</dbReference>
<feature type="transmembrane region" description="Helical" evidence="6">
    <location>
        <begin position="347"/>
        <end position="366"/>
    </location>
</feature>
<keyword evidence="5 6" id="KW-0472">Membrane</keyword>
<keyword evidence="10" id="KW-1185">Reference proteome</keyword>
<comment type="subcellular location">
    <subcellularLocation>
        <location evidence="1">Cell membrane</location>
        <topology evidence="1">Multi-pass membrane protein</topology>
    </subcellularLocation>
</comment>
<evidence type="ECO:0000256" key="6">
    <source>
        <dbReference type="SAM" id="Phobius"/>
    </source>
</evidence>
<evidence type="ECO:0000256" key="5">
    <source>
        <dbReference type="ARBA" id="ARBA00023136"/>
    </source>
</evidence>
<feature type="domain" description="MacB-like periplasmic core" evidence="8">
    <location>
        <begin position="22"/>
        <end position="237"/>
    </location>
</feature>
<accession>A0A847RQ30</accession>
<gene>
    <name evidence="9" type="ORF">HGH92_12720</name>
</gene>
<feature type="transmembrane region" description="Helical" evidence="6">
    <location>
        <begin position="762"/>
        <end position="784"/>
    </location>
</feature>
<dbReference type="Pfam" id="PF12704">
    <property type="entry name" value="MacB_PCD"/>
    <property type="match status" value="2"/>
</dbReference>
<keyword evidence="4 6" id="KW-1133">Transmembrane helix</keyword>
<dbReference type="InterPro" id="IPR003838">
    <property type="entry name" value="ABC3_permease_C"/>
</dbReference>
<dbReference type="GO" id="GO:0022857">
    <property type="term" value="F:transmembrane transporter activity"/>
    <property type="evidence" value="ECO:0007669"/>
    <property type="project" value="TreeGrafter"/>
</dbReference>
<feature type="domain" description="ABC3 transporter permease C-terminal" evidence="7">
    <location>
        <begin position="682"/>
        <end position="792"/>
    </location>
</feature>
<keyword evidence="3 6" id="KW-0812">Transmembrane</keyword>
<evidence type="ECO:0000256" key="2">
    <source>
        <dbReference type="ARBA" id="ARBA00022475"/>
    </source>
</evidence>
<dbReference type="Pfam" id="PF02687">
    <property type="entry name" value="FtsX"/>
    <property type="match status" value="2"/>
</dbReference>
<feature type="domain" description="MacB-like periplasmic core" evidence="8">
    <location>
        <begin position="483"/>
        <end position="644"/>
    </location>
</feature>
<evidence type="ECO:0000259" key="8">
    <source>
        <dbReference type="Pfam" id="PF12704"/>
    </source>
</evidence>
<feature type="transmembrane region" description="Helical" evidence="6">
    <location>
        <begin position="678"/>
        <end position="702"/>
    </location>
</feature>
<evidence type="ECO:0000313" key="9">
    <source>
        <dbReference type="EMBL" id="NLR65173.1"/>
    </source>
</evidence>
<feature type="transmembrane region" description="Helical" evidence="6">
    <location>
        <begin position="291"/>
        <end position="312"/>
    </location>
</feature>
<feature type="transmembrane region" description="Helical" evidence="6">
    <location>
        <begin position="429"/>
        <end position="454"/>
    </location>
</feature>